<dbReference type="Proteomes" id="UP000824782">
    <property type="component" value="Unassembled WGS sequence"/>
</dbReference>
<evidence type="ECO:0000313" key="12">
    <source>
        <dbReference type="EMBL" id="KAG8555662.1"/>
    </source>
</evidence>
<keyword evidence="8 11" id="KW-0472">Membrane</keyword>
<evidence type="ECO:0000256" key="5">
    <source>
        <dbReference type="ARBA" id="ARBA00022792"/>
    </source>
</evidence>
<evidence type="ECO:0000256" key="8">
    <source>
        <dbReference type="ARBA" id="ARBA00023136"/>
    </source>
</evidence>
<evidence type="ECO:0000313" key="13">
    <source>
        <dbReference type="Proteomes" id="UP000824782"/>
    </source>
</evidence>
<dbReference type="PANTHER" id="PTHR21382">
    <property type="entry name" value="NADH-UBIQUINONE OXIDOREDUCTASE SUBUNIT"/>
    <property type="match status" value="1"/>
</dbReference>
<evidence type="ECO:0000256" key="2">
    <source>
        <dbReference type="ARBA" id="ARBA00008699"/>
    </source>
</evidence>
<evidence type="ECO:0000256" key="6">
    <source>
        <dbReference type="ARBA" id="ARBA00022989"/>
    </source>
</evidence>
<comment type="subcellular location">
    <subcellularLocation>
        <location evidence="1">Mitochondrion inner membrane</location>
        <topology evidence="1">Multi-pass membrane protein</topology>
        <orientation evidence="1">Matrix side</orientation>
    </subcellularLocation>
</comment>
<dbReference type="GO" id="GO:0005743">
    <property type="term" value="C:mitochondrial inner membrane"/>
    <property type="evidence" value="ECO:0007669"/>
    <property type="project" value="UniProtKB-SubCell"/>
</dbReference>
<gene>
    <name evidence="12" type="ORF">GDO81_017772</name>
</gene>
<evidence type="ECO:0000256" key="9">
    <source>
        <dbReference type="ARBA" id="ARBA00030608"/>
    </source>
</evidence>
<protein>
    <recommendedName>
        <fullName evidence="3">NADH dehydrogenase [ubiquinone] 1 alpha subcomplex subunit 11</fullName>
    </recommendedName>
    <alternativeName>
        <fullName evidence="9">Complex I-B14.7</fullName>
    </alternativeName>
    <alternativeName>
        <fullName evidence="10">NADH-ubiquinone oxidoreductase subunit B14.7</fullName>
    </alternativeName>
</protein>
<evidence type="ECO:0000256" key="7">
    <source>
        <dbReference type="ARBA" id="ARBA00023128"/>
    </source>
</evidence>
<feature type="transmembrane region" description="Helical" evidence="11">
    <location>
        <begin position="101"/>
        <end position="119"/>
    </location>
</feature>
<keyword evidence="13" id="KW-1185">Reference proteome</keyword>
<name>A0AAV7A794_ENGPU</name>
<evidence type="ECO:0000256" key="10">
    <source>
        <dbReference type="ARBA" id="ARBA00031497"/>
    </source>
</evidence>
<keyword evidence="5" id="KW-0999">Mitochondrion inner membrane</keyword>
<dbReference type="GO" id="GO:0006120">
    <property type="term" value="P:mitochondrial electron transport, NADH to ubiquinone"/>
    <property type="evidence" value="ECO:0007669"/>
    <property type="project" value="InterPro"/>
</dbReference>
<feature type="transmembrane region" description="Helical" evidence="11">
    <location>
        <begin position="50"/>
        <end position="74"/>
    </location>
</feature>
<accession>A0AAV7A794</accession>
<organism evidence="12 13">
    <name type="scientific">Engystomops pustulosus</name>
    <name type="common">Tungara frog</name>
    <name type="synonym">Physalaemus pustulosus</name>
    <dbReference type="NCBI Taxonomy" id="76066"/>
    <lineage>
        <taxon>Eukaryota</taxon>
        <taxon>Metazoa</taxon>
        <taxon>Chordata</taxon>
        <taxon>Craniata</taxon>
        <taxon>Vertebrata</taxon>
        <taxon>Euteleostomi</taxon>
        <taxon>Amphibia</taxon>
        <taxon>Batrachia</taxon>
        <taxon>Anura</taxon>
        <taxon>Neobatrachia</taxon>
        <taxon>Hyloidea</taxon>
        <taxon>Leptodactylidae</taxon>
        <taxon>Leiuperinae</taxon>
        <taxon>Engystomops</taxon>
    </lineage>
</organism>
<dbReference type="GO" id="GO:0045271">
    <property type="term" value="C:respiratory chain complex I"/>
    <property type="evidence" value="ECO:0007669"/>
    <property type="project" value="InterPro"/>
</dbReference>
<reference evidence="12" key="1">
    <citation type="thesis" date="2020" institute="ProQuest LLC" country="789 East Eisenhower Parkway, Ann Arbor, MI, USA">
        <title>Comparative Genomics and Chromosome Evolution.</title>
        <authorList>
            <person name="Mudd A.B."/>
        </authorList>
    </citation>
    <scope>NUCLEOTIDE SEQUENCE</scope>
    <source>
        <strain evidence="12">237g6f4</strain>
        <tissue evidence="12">Blood</tissue>
    </source>
</reference>
<keyword evidence="4 11" id="KW-0812">Transmembrane</keyword>
<evidence type="ECO:0000256" key="3">
    <source>
        <dbReference type="ARBA" id="ARBA00018191"/>
    </source>
</evidence>
<dbReference type="EMBL" id="WNYA01000009">
    <property type="protein sequence ID" value="KAG8555661.1"/>
    <property type="molecule type" value="Genomic_DNA"/>
</dbReference>
<feature type="transmembrane region" description="Helical" evidence="11">
    <location>
        <begin position="17"/>
        <end position="38"/>
    </location>
</feature>
<proteinExistence type="inferred from homology"/>
<dbReference type="InterPro" id="IPR039205">
    <property type="entry name" value="NDUFA11"/>
</dbReference>
<dbReference type="PANTHER" id="PTHR21382:SF1">
    <property type="entry name" value="NADH DEHYDROGENASE [UBIQUINONE] 1 ALPHA SUBCOMPLEX SUBUNIT 11"/>
    <property type="match status" value="1"/>
</dbReference>
<keyword evidence="7" id="KW-0496">Mitochondrion</keyword>
<sequence length="136" mass="14130">MGYWDIPDGTDCVQKTWLATKISVALGLVGSAYHIVAFPPKTVMEGATRAGGATLTMAALGAIFGITTCITAQIREKPDDLANYFVGGCVSGAFLGVRTHSYATGTGACVALGVIAALAKSSNRDGWDFIRSDPKL</sequence>
<evidence type="ECO:0000256" key="11">
    <source>
        <dbReference type="SAM" id="Phobius"/>
    </source>
</evidence>
<dbReference type="AlphaFoldDB" id="A0AAV7A794"/>
<evidence type="ECO:0000256" key="4">
    <source>
        <dbReference type="ARBA" id="ARBA00022692"/>
    </source>
</evidence>
<keyword evidence="6 11" id="KW-1133">Transmembrane helix</keyword>
<comment type="caution">
    <text evidence="12">The sequence shown here is derived from an EMBL/GenBank/DDBJ whole genome shotgun (WGS) entry which is preliminary data.</text>
</comment>
<evidence type="ECO:0000256" key="1">
    <source>
        <dbReference type="ARBA" id="ARBA00004292"/>
    </source>
</evidence>
<comment type="similarity">
    <text evidence="2">Belongs to the complex I NDUFA11 subunit family.</text>
</comment>
<dbReference type="EMBL" id="WNYA01000009">
    <property type="protein sequence ID" value="KAG8555662.1"/>
    <property type="molecule type" value="Genomic_DNA"/>
</dbReference>